<keyword evidence="6" id="KW-0238">DNA-binding</keyword>
<gene>
    <name evidence="13 14 15 16 17 18" type="primary">LOC113716339</name>
</gene>
<dbReference type="PANTHER" id="PTHR31251">
    <property type="entry name" value="SQUAMOSA PROMOTER-BINDING-LIKE PROTEIN 4"/>
    <property type="match status" value="1"/>
</dbReference>
<protein>
    <submittedName>
        <fullName evidence="13 14">Squamosa promoter-binding-like protein 2</fullName>
    </submittedName>
</protein>
<evidence type="ECO:0000259" key="11">
    <source>
        <dbReference type="PROSITE" id="PS51141"/>
    </source>
</evidence>
<dbReference type="Proteomes" id="UP001652660">
    <property type="component" value="Chromosome 11e"/>
</dbReference>
<evidence type="ECO:0000313" key="15">
    <source>
        <dbReference type="RefSeq" id="XP_027096436.2"/>
    </source>
</evidence>
<dbReference type="InterPro" id="IPR004333">
    <property type="entry name" value="SBP_dom"/>
</dbReference>
<dbReference type="GeneID" id="113716339"/>
<dbReference type="GO" id="GO:0008270">
    <property type="term" value="F:zinc ion binding"/>
    <property type="evidence" value="ECO:0007669"/>
    <property type="project" value="UniProtKB-KW"/>
</dbReference>
<evidence type="ECO:0000256" key="6">
    <source>
        <dbReference type="ARBA" id="ARBA00023125"/>
    </source>
</evidence>
<accession>A0A6P6V174</accession>
<feature type="region of interest" description="Disordered" evidence="10">
    <location>
        <begin position="44"/>
        <end position="90"/>
    </location>
</feature>
<dbReference type="Gene3D" id="4.10.1100.10">
    <property type="entry name" value="Transcription factor, SBP-box domain"/>
    <property type="match status" value="1"/>
</dbReference>
<dbReference type="RefSeq" id="XP_027096437.2">
    <property type="nucleotide sequence ID" value="XM_027240636.2"/>
</dbReference>
<feature type="compositionally biased region" description="Gly residues" evidence="10">
    <location>
        <begin position="48"/>
        <end position="64"/>
    </location>
</feature>
<evidence type="ECO:0000313" key="12">
    <source>
        <dbReference type="Proteomes" id="UP001652660"/>
    </source>
</evidence>
<dbReference type="RefSeq" id="XP_027096433.2">
    <property type="nucleotide sequence ID" value="XM_027240632.2"/>
</dbReference>
<keyword evidence="5" id="KW-0805">Transcription regulation</keyword>
<keyword evidence="7" id="KW-0804">Transcription</keyword>
<dbReference type="AlphaFoldDB" id="A0A6P6V174"/>
<keyword evidence="8" id="KW-0539">Nucleus</keyword>
<dbReference type="GO" id="GO:0005634">
    <property type="term" value="C:nucleus"/>
    <property type="evidence" value="ECO:0007669"/>
    <property type="project" value="UniProtKB-SubCell"/>
</dbReference>
<name>A0A6P6V174_COFAR</name>
<dbReference type="GO" id="GO:0003677">
    <property type="term" value="F:DNA binding"/>
    <property type="evidence" value="ECO:0007669"/>
    <property type="project" value="UniProtKB-KW"/>
</dbReference>
<evidence type="ECO:0000256" key="10">
    <source>
        <dbReference type="SAM" id="MobiDB-lite"/>
    </source>
</evidence>
<dbReference type="OrthoDB" id="514967at2759"/>
<evidence type="ECO:0000256" key="2">
    <source>
        <dbReference type="ARBA" id="ARBA00022723"/>
    </source>
</evidence>
<keyword evidence="3 9" id="KW-0863">Zinc-finger</keyword>
<dbReference type="InterPro" id="IPR036893">
    <property type="entry name" value="SBP_sf"/>
</dbReference>
<dbReference type="SUPFAM" id="SSF103612">
    <property type="entry name" value="SBT domain"/>
    <property type="match status" value="1"/>
</dbReference>
<dbReference type="RefSeq" id="XP_071929054.1">
    <property type="nucleotide sequence ID" value="XM_072072953.1"/>
</dbReference>
<evidence type="ECO:0000256" key="5">
    <source>
        <dbReference type="ARBA" id="ARBA00023015"/>
    </source>
</evidence>
<reference evidence="12" key="1">
    <citation type="journal article" date="2025" name="Foods">
        <title>Unveiling the Microbial Signatures of Arabica Coffee Cherries: Insights into Ripeness Specific Diversity, Functional Traits, and Implications for Quality and Safety.</title>
        <authorList>
            <consortium name="RefSeq"/>
            <person name="Tenea G.N."/>
            <person name="Cifuentes V."/>
            <person name="Reyes P."/>
            <person name="Cevallos-Vallejos M."/>
        </authorList>
    </citation>
    <scope>NUCLEOTIDE SEQUENCE [LARGE SCALE GENOMIC DNA]</scope>
</reference>
<evidence type="ECO:0000256" key="7">
    <source>
        <dbReference type="ARBA" id="ARBA00023163"/>
    </source>
</evidence>
<sequence length="449" mass="49425">MEWNTKSDWDNLISFNSKTSDSLKKLQLTDLVIDDEGEIDGGSFDLSGIGGTSGGSGSDLGHGSSGKSSKSVSTDSSPKEGMKTSGLKLQGSPGAIITEIVPPRADLSRTPSSLETSVVSVELLIGLKLGKRTYFENSVGSSTKSPGFSVAPVSSISTAKKTKSSCQNATIPRCQVEGCNLDLSSAKDYHRKHKVCDNHSKCPKVVVAGLERRFCQQCSRFHSLTEFDEKKRSCRRRLSDHNARRRKPRQETIQFNRTKLTSSYHDGRKQMNFSLNNGESIGNPTWENVCSSKFMLTQHFPLKREKVGQPPLPRIELPYAMTMHNKLSNELLTSKASAADVFKQGFKESVSSSESAAPEFPRALSLLSTNSWGSSEPEPPISFDHPLRVYPTTMPLSVIPQALPSEYWQIETQSSSHTFTGSSNIGGHFQEIQLFKPPYQNDIFSNTWS</sequence>
<dbReference type="PROSITE" id="PS51141">
    <property type="entry name" value="ZF_SBP"/>
    <property type="match status" value="1"/>
</dbReference>
<evidence type="ECO:0000313" key="18">
    <source>
        <dbReference type="RefSeq" id="XP_071929054.1"/>
    </source>
</evidence>
<comment type="subcellular location">
    <subcellularLocation>
        <location evidence="1">Nucleus</location>
    </subcellularLocation>
</comment>
<dbReference type="RefSeq" id="XP_027096434.2">
    <property type="nucleotide sequence ID" value="XM_027240633.2"/>
</dbReference>
<evidence type="ECO:0000256" key="9">
    <source>
        <dbReference type="PROSITE-ProRule" id="PRU00470"/>
    </source>
</evidence>
<evidence type="ECO:0000313" key="16">
    <source>
        <dbReference type="RefSeq" id="XP_027096437.2"/>
    </source>
</evidence>
<feature type="compositionally biased region" description="Low complexity" evidence="10">
    <location>
        <begin position="65"/>
        <end position="76"/>
    </location>
</feature>
<dbReference type="Pfam" id="PF03110">
    <property type="entry name" value="SBP"/>
    <property type="match status" value="1"/>
</dbReference>
<keyword evidence="2" id="KW-0479">Metal-binding</keyword>
<reference evidence="13 14" key="2">
    <citation type="submission" date="2025-05" db="UniProtKB">
        <authorList>
            <consortium name="RefSeq"/>
        </authorList>
    </citation>
    <scope>IDENTIFICATION</scope>
    <source>
        <tissue evidence="13 14">Leaves</tissue>
    </source>
</reference>
<evidence type="ECO:0000313" key="14">
    <source>
        <dbReference type="RefSeq" id="XP_027096434.2"/>
    </source>
</evidence>
<evidence type="ECO:0000256" key="3">
    <source>
        <dbReference type="ARBA" id="ARBA00022771"/>
    </source>
</evidence>
<dbReference type="RefSeq" id="XP_027096436.2">
    <property type="nucleotide sequence ID" value="XM_027240635.2"/>
</dbReference>
<keyword evidence="4" id="KW-0862">Zinc</keyword>
<dbReference type="InterPro" id="IPR044817">
    <property type="entry name" value="SBP-like"/>
</dbReference>
<feature type="domain" description="SBP-type" evidence="11">
    <location>
        <begin position="171"/>
        <end position="248"/>
    </location>
</feature>
<dbReference type="RefSeq" id="XP_027096439.2">
    <property type="nucleotide sequence ID" value="XM_027240638.2"/>
</dbReference>
<evidence type="ECO:0000256" key="8">
    <source>
        <dbReference type="ARBA" id="ARBA00023242"/>
    </source>
</evidence>
<evidence type="ECO:0000256" key="1">
    <source>
        <dbReference type="ARBA" id="ARBA00004123"/>
    </source>
</evidence>
<evidence type="ECO:0000313" key="13">
    <source>
        <dbReference type="RefSeq" id="XP_027096433.2"/>
    </source>
</evidence>
<evidence type="ECO:0000256" key="4">
    <source>
        <dbReference type="ARBA" id="ARBA00022833"/>
    </source>
</evidence>
<proteinExistence type="predicted"/>
<dbReference type="PANTHER" id="PTHR31251:SF74">
    <property type="entry name" value="SQUAMOSA PROMOTER-BINDING-LIKE PROTEIN 2"/>
    <property type="match status" value="1"/>
</dbReference>
<organism evidence="12 15">
    <name type="scientific">Coffea arabica</name>
    <name type="common">Arabian coffee</name>
    <dbReference type="NCBI Taxonomy" id="13443"/>
    <lineage>
        <taxon>Eukaryota</taxon>
        <taxon>Viridiplantae</taxon>
        <taxon>Streptophyta</taxon>
        <taxon>Embryophyta</taxon>
        <taxon>Tracheophyta</taxon>
        <taxon>Spermatophyta</taxon>
        <taxon>Magnoliopsida</taxon>
        <taxon>eudicotyledons</taxon>
        <taxon>Gunneridae</taxon>
        <taxon>Pentapetalae</taxon>
        <taxon>asterids</taxon>
        <taxon>lamiids</taxon>
        <taxon>Gentianales</taxon>
        <taxon>Rubiaceae</taxon>
        <taxon>Ixoroideae</taxon>
        <taxon>Gardenieae complex</taxon>
        <taxon>Bertiereae - Coffeeae clade</taxon>
        <taxon>Coffeeae</taxon>
        <taxon>Coffea</taxon>
    </lineage>
</organism>
<keyword evidence="12" id="KW-1185">Reference proteome</keyword>
<evidence type="ECO:0000313" key="17">
    <source>
        <dbReference type="RefSeq" id="XP_027096439.2"/>
    </source>
</evidence>